<dbReference type="SUPFAM" id="SSF52402">
    <property type="entry name" value="Adenine nucleotide alpha hydrolases-like"/>
    <property type="match status" value="1"/>
</dbReference>
<dbReference type="GO" id="GO:0005524">
    <property type="term" value="F:ATP binding"/>
    <property type="evidence" value="ECO:0007669"/>
    <property type="project" value="UniProtKB-KW"/>
</dbReference>
<keyword evidence="3" id="KW-0819">tRNA processing</keyword>
<dbReference type="EMBL" id="JAAVMX010000005">
    <property type="protein sequence ID" value="KAF4508349.1"/>
    <property type="molecule type" value="Genomic_DNA"/>
</dbReference>
<dbReference type="PANTHER" id="PTHR43033">
    <property type="entry name" value="TRNA(ILE)-LYSIDINE SYNTHASE-RELATED"/>
    <property type="match status" value="1"/>
</dbReference>
<evidence type="ECO:0000256" key="3">
    <source>
        <dbReference type="ARBA" id="ARBA00022694"/>
    </source>
</evidence>
<dbReference type="GO" id="GO:0008033">
    <property type="term" value="P:tRNA processing"/>
    <property type="evidence" value="ECO:0007669"/>
    <property type="project" value="UniProtKB-KW"/>
</dbReference>
<evidence type="ECO:0000256" key="6">
    <source>
        <dbReference type="ARBA" id="ARBA00048539"/>
    </source>
</evidence>
<dbReference type="Gene3D" id="3.40.50.620">
    <property type="entry name" value="HUPs"/>
    <property type="match status" value="1"/>
</dbReference>
<evidence type="ECO:0000313" key="10">
    <source>
        <dbReference type="Proteomes" id="UP000557566"/>
    </source>
</evidence>
<feature type="region of interest" description="Disordered" evidence="7">
    <location>
        <begin position="629"/>
        <end position="653"/>
    </location>
</feature>
<dbReference type="EC" id="6.3.4.19" evidence="1"/>
<dbReference type="GO" id="GO:0032267">
    <property type="term" value="F:tRNA(Ile)-lysidine synthase activity"/>
    <property type="evidence" value="ECO:0007669"/>
    <property type="project" value="UniProtKB-EC"/>
</dbReference>
<comment type="caution">
    <text evidence="9">The sequence shown here is derived from an EMBL/GenBank/DDBJ whole genome shotgun (WGS) entry which is preliminary data.</text>
</comment>
<reference evidence="9 10" key="1">
    <citation type="journal article" date="2020" name="Genome Biol. Evol.">
        <title>A new high-quality draft genome assembly of the Chinese cordyceps Ophiocordyceps sinensis.</title>
        <authorList>
            <person name="Shu R."/>
            <person name="Zhang J."/>
            <person name="Meng Q."/>
            <person name="Zhang H."/>
            <person name="Zhou G."/>
            <person name="Li M."/>
            <person name="Wu P."/>
            <person name="Zhao Y."/>
            <person name="Chen C."/>
            <person name="Qin Q."/>
        </authorList>
    </citation>
    <scope>NUCLEOTIDE SEQUENCE [LARGE SCALE GENOMIC DNA]</scope>
    <source>
        <strain evidence="9 10">IOZ07</strain>
    </source>
</reference>
<evidence type="ECO:0000256" key="2">
    <source>
        <dbReference type="ARBA" id="ARBA00022598"/>
    </source>
</evidence>
<dbReference type="AlphaFoldDB" id="A0A8H4PQ22"/>
<keyword evidence="10" id="KW-1185">Reference proteome</keyword>
<dbReference type="HAMAP" id="MF_01161">
    <property type="entry name" value="tRNA_Ile_lys_synt"/>
    <property type="match status" value="1"/>
</dbReference>
<name>A0A8H4PQ22_9HYPO</name>
<dbReference type="CDD" id="cd01992">
    <property type="entry name" value="TilS_N"/>
    <property type="match status" value="1"/>
</dbReference>
<dbReference type="InterPro" id="IPR012094">
    <property type="entry name" value="tRNA_Ile_lys_synt"/>
</dbReference>
<evidence type="ECO:0000259" key="8">
    <source>
        <dbReference type="Pfam" id="PF01171"/>
    </source>
</evidence>
<gene>
    <name evidence="9" type="ORF">G6O67_004742</name>
</gene>
<evidence type="ECO:0000256" key="4">
    <source>
        <dbReference type="ARBA" id="ARBA00022741"/>
    </source>
</evidence>
<accession>A0A8H4PQ22</accession>
<proteinExistence type="inferred from homology"/>
<evidence type="ECO:0000256" key="1">
    <source>
        <dbReference type="ARBA" id="ARBA00013267"/>
    </source>
</evidence>
<dbReference type="Pfam" id="PF01171">
    <property type="entry name" value="ATP_bind_3"/>
    <property type="match status" value="1"/>
</dbReference>
<evidence type="ECO:0000256" key="5">
    <source>
        <dbReference type="ARBA" id="ARBA00022840"/>
    </source>
</evidence>
<sequence>MSLTALVPRHGPKPISLTEFRDALEALCRSRFPATRDARPRRIALAVSGGVDSMAMAFLFSSLLKSDRGLEIADRHVHGACGIVIDHKLRHGSGHEAACVARELRSLGLQACVRQLKWSHVRNNGLDPARLSNLEGTARTMRYQALGSTCRSLQASSLFFAHHCDDQYETVLMRLLAGHGYRGLRGIQEANAIPECYELHGVYRSGLLDHEPQRSSRLSFEPSAQHLQRLRMFIGADSKGKPGPPSSPYLTPLNCEDGGIVIYRPLLGFDKDRLIATCEANKVRWFEDHTNLDPTLTTRNAIRHLMRAHRLPVALQKPAILSLCKRARRRTMFEKAEAHRLLVREAMVCHFDPNVGTLIVELPAFRADRSASRRPVIAARHKARRRRRRLILAMAIRKLIDFVTPELHLPSLASLENVVDRLSPELCSATNRQPPKAFSVAGVKFEPLVGLTSTKWLLTRAPYPSSRPLPERKLRDHSRYGPTPRDRVLEEPRTVRRARWRSWKTAQLWDGRFWIRIRTCVPATFHILPFLPQHAKPFRLALPREERWRLEQILKRHAPGKVRYSLPALYAVQEAGAGDWTTRTLTLLALPSLGIHVPGLERWVKYEAKFKMIDKSLLGLVRRDDARLHSDGSRCAPSRRAANQATTRRRHAL</sequence>
<organism evidence="9 10">
    <name type="scientific">Ophiocordyceps sinensis</name>
    <dbReference type="NCBI Taxonomy" id="72228"/>
    <lineage>
        <taxon>Eukaryota</taxon>
        <taxon>Fungi</taxon>
        <taxon>Dikarya</taxon>
        <taxon>Ascomycota</taxon>
        <taxon>Pezizomycotina</taxon>
        <taxon>Sordariomycetes</taxon>
        <taxon>Hypocreomycetidae</taxon>
        <taxon>Hypocreales</taxon>
        <taxon>Ophiocordycipitaceae</taxon>
        <taxon>Ophiocordyceps</taxon>
    </lineage>
</organism>
<dbReference type="InterPro" id="IPR011063">
    <property type="entry name" value="TilS/TtcA_N"/>
</dbReference>
<protein>
    <recommendedName>
        <fullName evidence="1">tRNA(Ile)-lysidine synthetase</fullName>
        <ecNumber evidence="1">6.3.4.19</ecNumber>
    </recommendedName>
</protein>
<comment type="catalytic activity">
    <reaction evidence="6">
        <text>cytidine(34) in tRNA(Ile2) + L-lysine + ATP = lysidine(34) in tRNA(Ile2) + AMP + diphosphate + H(+)</text>
        <dbReference type="Rhea" id="RHEA:43744"/>
        <dbReference type="Rhea" id="RHEA-COMP:10625"/>
        <dbReference type="Rhea" id="RHEA-COMP:10670"/>
        <dbReference type="ChEBI" id="CHEBI:15378"/>
        <dbReference type="ChEBI" id="CHEBI:30616"/>
        <dbReference type="ChEBI" id="CHEBI:32551"/>
        <dbReference type="ChEBI" id="CHEBI:33019"/>
        <dbReference type="ChEBI" id="CHEBI:82748"/>
        <dbReference type="ChEBI" id="CHEBI:83665"/>
        <dbReference type="ChEBI" id="CHEBI:456215"/>
        <dbReference type="EC" id="6.3.4.19"/>
    </reaction>
</comment>
<dbReference type="InterPro" id="IPR014729">
    <property type="entry name" value="Rossmann-like_a/b/a_fold"/>
</dbReference>
<feature type="domain" description="tRNA(Ile)-lysidine/2-thiocytidine synthase N-terminal" evidence="8">
    <location>
        <begin position="43"/>
        <end position="304"/>
    </location>
</feature>
<dbReference type="Proteomes" id="UP000557566">
    <property type="component" value="Unassembled WGS sequence"/>
</dbReference>
<dbReference type="InterPro" id="IPR012795">
    <property type="entry name" value="tRNA_Ile_lys_synt_N"/>
</dbReference>
<dbReference type="PANTHER" id="PTHR43033:SF1">
    <property type="entry name" value="TRNA(ILE)-LYSIDINE SYNTHASE-RELATED"/>
    <property type="match status" value="1"/>
</dbReference>
<dbReference type="OrthoDB" id="434144at2759"/>
<evidence type="ECO:0000256" key="7">
    <source>
        <dbReference type="SAM" id="MobiDB-lite"/>
    </source>
</evidence>
<evidence type="ECO:0000313" key="9">
    <source>
        <dbReference type="EMBL" id="KAF4508349.1"/>
    </source>
</evidence>
<keyword evidence="2" id="KW-0436">Ligase</keyword>
<keyword evidence="4" id="KW-0547">Nucleotide-binding</keyword>
<keyword evidence="5" id="KW-0067">ATP-binding</keyword>